<dbReference type="Proteomes" id="UP001140560">
    <property type="component" value="Unassembled WGS sequence"/>
</dbReference>
<proteinExistence type="predicted"/>
<reference evidence="7" key="1">
    <citation type="submission" date="2022-10" db="EMBL/GenBank/DDBJ databases">
        <title>Tapping the CABI collections for fungal endophytes: first genome assemblies for Collariella, Neodidymelliopsis, Ascochyta clinopodiicola, Didymella pomorum, Didymosphaeria variabile, Neocosmospora piperis and Neocucurbitaria cava.</title>
        <authorList>
            <person name="Hill R."/>
        </authorList>
    </citation>
    <scope>NUCLEOTIDE SEQUENCE</scope>
    <source>
        <strain evidence="7">IMI 356814</strain>
    </source>
</reference>
<keyword evidence="4 6" id="KW-0472">Membrane</keyword>
<protein>
    <recommendedName>
        <fullName evidence="9">Amino acid transporter</fullName>
    </recommendedName>
</protein>
<gene>
    <name evidence="7" type="ORF">N0V83_011022</name>
</gene>
<feature type="region of interest" description="Disordered" evidence="5">
    <location>
        <begin position="1"/>
        <end position="40"/>
    </location>
</feature>
<evidence type="ECO:0000256" key="5">
    <source>
        <dbReference type="SAM" id="MobiDB-lite"/>
    </source>
</evidence>
<feature type="transmembrane region" description="Helical" evidence="6">
    <location>
        <begin position="50"/>
        <end position="69"/>
    </location>
</feature>
<dbReference type="FunFam" id="1.20.1740.10:FF:000183">
    <property type="entry name" value="Predicted protein"/>
    <property type="match status" value="1"/>
</dbReference>
<comment type="subcellular location">
    <subcellularLocation>
        <location evidence="1">Membrane</location>
        <topology evidence="1">Multi-pass membrane protein</topology>
    </subcellularLocation>
</comment>
<dbReference type="InterPro" id="IPR002293">
    <property type="entry name" value="AA/rel_permease1"/>
</dbReference>
<evidence type="ECO:0000256" key="3">
    <source>
        <dbReference type="ARBA" id="ARBA00022989"/>
    </source>
</evidence>
<dbReference type="AlphaFoldDB" id="A0A9W8XZF9"/>
<evidence type="ECO:0000313" key="8">
    <source>
        <dbReference type="Proteomes" id="UP001140560"/>
    </source>
</evidence>
<feature type="transmembrane region" description="Helical" evidence="6">
    <location>
        <begin position="348"/>
        <end position="369"/>
    </location>
</feature>
<dbReference type="GO" id="GO:0015179">
    <property type="term" value="F:L-amino acid transmembrane transporter activity"/>
    <property type="evidence" value="ECO:0007669"/>
    <property type="project" value="TreeGrafter"/>
</dbReference>
<dbReference type="EMBL" id="JAPEUY010000022">
    <property type="protein sequence ID" value="KAJ4362080.1"/>
    <property type="molecule type" value="Genomic_DNA"/>
</dbReference>
<dbReference type="PIRSF" id="PIRSF006060">
    <property type="entry name" value="AA_transporter"/>
    <property type="match status" value="1"/>
</dbReference>
<dbReference type="OrthoDB" id="10062876at2759"/>
<feature type="transmembrane region" description="Helical" evidence="6">
    <location>
        <begin position="197"/>
        <end position="221"/>
    </location>
</feature>
<dbReference type="Gene3D" id="1.20.1740.10">
    <property type="entry name" value="Amino acid/polyamine transporter I"/>
    <property type="match status" value="1"/>
</dbReference>
<evidence type="ECO:0000256" key="4">
    <source>
        <dbReference type="ARBA" id="ARBA00023136"/>
    </source>
</evidence>
<evidence type="ECO:0000256" key="2">
    <source>
        <dbReference type="ARBA" id="ARBA00022692"/>
    </source>
</evidence>
<evidence type="ECO:0000313" key="7">
    <source>
        <dbReference type="EMBL" id="KAJ4362080.1"/>
    </source>
</evidence>
<sequence>MDIAQSSDQSENTTPPKPSASETEPLLARRSSSESDTTQQLPKLLTTRHAFAVLVTLQIGSGIFASPAQVDHNVPSPGAALLVWVLGGLLSWAGASAFAELGASLPLNGGMQEYLRHVFGDTIAFLMAWVYIMAVKPSAMAIQSIVIAESIGSISATSAHGALRPPLLKIIAVIAFVFMVFLNSFNTKFTLRLSDSFTVFKLSTVVLIVLGGLVAVIAHLADSHTSLSGSSDWYSKNWFQTRSTTSYGRTVDWTSMGAWDRYGHYCAAIYGGLWAYDGWDNANIVASEIQDPGRALPKAIKAAMVVVLVSFELVNVAYYILVPWDKLSSNNAVAVAAATSLLGRPAGIAVTLLVVVSCAGSITSNVFAVGRLTMAASQRHYLPAFFSKRGLPMRRQPEENGNFTSSNFDAPV</sequence>
<dbReference type="PANTHER" id="PTHR11785">
    <property type="entry name" value="AMINO ACID TRANSPORTER"/>
    <property type="match status" value="1"/>
</dbReference>
<comment type="caution">
    <text evidence="7">The sequence shown here is derived from an EMBL/GenBank/DDBJ whole genome shotgun (WGS) entry which is preliminary data.</text>
</comment>
<dbReference type="InterPro" id="IPR050598">
    <property type="entry name" value="AminoAcid_Transporter"/>
</dbReference>
<keyword evidence="8" id="KW-1185">Reference proteome</keyword>
<accession>A0A9W8XZF9</accession>
<feature type="transmembrane region" description="Helical" evidence="6">
    <location>
        <begin position="81"/>
        <end position="102"/>
    </location>
</feature>
<dbReference type="PANTHER" id="PTHR11785:SF402">
    <property type="entry name" value="AMINO ACID TRANSPORTER (EUROFUNG)"/>
    <property type="match status" value="1"/>
</dbReference>
<evidence type="ECO:0000256" key="6">
    <source>
        <dbReference type="SAM" id="Phobius"/>
    </source>
</evidence>
<dbReference type="Pfam" id="PF13520">
    <property type="entry name" value="AA_permease_2"/>
    <property type="match status" value="1"/>
</dbReference>
<feature type="transmembrane region" description="Helical" evidence="6">
    <location>
        <begin position="302"/>
        <end position="321"/>
    </location>
</feature>
<evidence type="ECO:0000256" key="1">
    <source>
        <dbReference type="ARBA" id="ARBA00004141"/>
    </source>
</evidence>
<name>A0A9W8XZF9_9PLEO</name>
<keyword evidence="3 6" id="KW-1133">Transmembrane helix</keyword>
<organism evidence="7 8">
    <name type="scientific">Neocucurbitaria cava</name>
    <dbReference type="NCBI Taxonomy" id="798079"/>
    <lineage>
        <taxon>Eukaryota</taxon>
        <taxon>Fungi</taxon>
        <taxon>Dikarya</taxon>
        <taxon>Ascomycota</taxon>
        <taxon>Pezizomycotina</taxon>
        <taxon>Dothideomycetes</taxon>
        <taxon>Pleosporomycetidae</taxon>
        <taxon>Pleosporales</taxon>
        <taxon>Pleosporineae</taxon>
        <taxon>Cucurbitariaceae</taxon>
        <taxon>Neocucurbitaria</taxon>
    </lineage>
</organism>
<evidence type="ECO:0008006" key="9">
    <source>
        <dbReference type="Google" id="ProtNLM"/>
    </source>
</evidence>
<feature type="compositionally biased region" description="Polar residues" evidence="5">
    <location>
        <begin position="1"/>
        <end position="14"/>
    </location>
</feature>
<keyword evidence="2 6" id="KW-0812">Transmembrane</keyword>
<feature type="transmembrane region" description="Helical" evidence="6">
    <location>
        <begin position="166"/>
        <end position="185"/>
    </location>
</feature>
<dbReference type="GO" id="GO:0016020">
    <property type="term" value="C:membrane"/>
    <property type="evidence" value="ECO:0007669"/>
    <property type="project" value="UniProtKB-SubCell"/>
</dbReference>